<dbReference type="EMBL" id="JAMZEK010000001">
    <property type="protein sequence ID" value="MCP1372642.1"/>
    <property type="molecule type" value="Genomic_DNA"/>
</dbReference>
<organism evidence="3 4">
    <name type="scientific">Dyella lutea</name>
    <dbReference type="NCBI Taxonomy" id="2950441"/>
    <lineage>
        <taxon>Bacteria</taxon>
        <taxon>Pseudomonadati</taxon>
        <taxon>Pseudomonadota</taxon>
        <taxon>Gammaproteobacteria</taxon>
        <taxon>Lysobacterales</taxon>
        <taxon>Rhodanobacteraceae</taxon>
        <taxon>Dyella</taxon>
    </lineage>
</organism>
<accession>A0ABT1F5I5</accession>
<gene>
    <name evidence="3" type="ORF">NC595_01045</name>
</gene>
<dbReference type="PROSITE" id="PS50231">
    <property type="entry name" value="RICIN_B_LECTIN"/>
    <property type="match status" value="1"/>
</dbReference>
<dbReference type="CDD" id="cd15482">
    <property type="entry name" value="Sialidase_non-viral"/>
    <property type="match status" value="1"/>
</dbReference>
<evidence type="ECO:0000313" key="3">
    <source>
        <dbReference type="EMBL" id="MCP1372642.1"/>
    </source>
</evidence>
<dbReference type="InterPro" id="IPR000772">
    <property type="entry name" value="Ricin_B_lectin"/>
</dbReference>
<comment type="caution">
    <text evidence="3">The sequence shown here is derived from an EMBL/GenBank/DDBJ whole genome shotgun (WGS) entry which is preliminary data.</text>
</comment>
<dbReference type="PANTHER" id="PTHR38792">
    <property type="entry name" value="BNR/ASP-BOX REPEAT DOMAIN PROTEIN (AFU_ORTHOLOGUE AFUA_7G06430)-RELATED"/>
    <property type="match status" value="1"/>
</dbReference>
<keyword evidence="1" id="KW-0732">Signal</keyword>
<protein>
    <submittedName>
        <fullName evidence="3">RICIN domain-containing protein</fullName>
    </submittedName>
</protein>
<dbReference type="Gene3D" id="2.80.10.50">
    <property type="match status" value="1"/>
</dbReference>
<dbReference type="Pfam" id="PF14200">
    <property type="entry name" value="RicinB_lectin_2"/>
    <property type="match status" value="1"/>
</dbReference>
<dbReference type="InterPro" id="IPR036278">
    <property type="entry name" value="Sialidase_sf"/>
</dbReference>
<dbReference type="PANTHER" id="PTHR38792:SF3">
    <property type="entry name" value="BNR_ASP-BOX REPEAT DOMAIN PROTEIN (AFU_ORTHOLOGUE AFUA_7G06430)-RELATED"/>
    <property type="match status" value="1"/>
</dbReference>
<dbReference type="Gene3D" id="2.120.10.10">
    <property type="match status" value="1"/>
</dbReference>
<evidence type="ECO:0000256" key="1">
    <source>
        <dbReference type="SAM" id="SignalP"/>
    </source>
</evidence>
<dbReference type="CDD" id="cd00161">
    <property type="entry name" value="beta-trefoil_Ricin-like"/>
    <property type="match status" value="1"/>
</dbReference>
<dbReference type="SUPFAM" id="SSF50370">
    <property type="entry name" value="Ricin B-like lectins"/>
    <property type="match status" value="1"/>
</dbReference>
<feature type="signal peptide" evidence="1">
    <location>
        <begin position="1"/>
        <end position="31"/>
    </location>
</feature>
<dbReference type="SMART" id="SM00458">
    <property type="entry name" value="RICIN"/>
    <property type="match status" value="1"/>
</dbReference>
<sequence length="520" mass="55462">MIASTTPGWRRLAVVAALFLVCLFVQHPARAASGTVLQGSTLYPRVVRLEHGPVSVRGRLIASTNGIIFQSTDNGASWSLLGPVPTVNGSSERCCATLYELPQQVGSLAAGTLISAASYFSGGTPAIEVYTSTDQGHSWSYHSTPVIGGDSSHGLWEPEFEVANDGALVMFWSDETDACCSQKLAQIRSYNGSSWQDKTDTVRSTVPGDRPGMITVSHLPDGHFFMSYELCGPAACTVFSRVSVDGWNFGDPTNMGSKVQTATGQYLEHAPLNRWSPSVLSSNGAILLVGQVMVESNGNVSPSNGKVLFVNTNTDGTGNWYTIAAPVQVPTAYDNYCPNYSSALLPAEDGSNILELASDYLNGGCITYFASEAWNRLPADGSTHVFRSVQAPSLCLDNTGWSTANNTSAELWDCTGLSVQNWTVHAKGSGWFSIQNQQTGLCVDNTGGSTTPGNLVTLWGCANNANQNWQFVDLGNGSYKLLNQASGALILDDPAGSTTHGTQLQIWTDNGLAPQQWQVQ</sequence>
<dbReference type="InterPro" id="IPR035992">
    <property type="entry name" value="Ricin_B-like_lectins"/>
</dbReference>
<reference evidence="3 4" key="1">
    <citation type="submission" date="2022-06" db="EMBL/GenBank/DDBJ databases">
        <title>Dyella sp. Sa strain:Sa Genome sequencing.</title>
        <authorList>
            <person name="Park S."/>
        </authorList>
    </citation>
    <scope>NUCLEOTIDE SEQUENCE [LARGE SCALE GENOMIC DNA]</scope>
    <source>
        <strain evidence="3 4">Sa</strain>
    </source>
</reference>
<keyword evidence="4" id="KW-1185">Reference proteome</keyword>
<evidence type="ECO:0000259" key="2">
    <source>
        <dbReference type="SMART" id="SM00458"/>
    </source>
</evidence>
<feature type="chain" id="PRO_5047293319" evidence="1">
    <location>
        <begin position="32"/>
        <end position="520"/>
    </location>
</feature>
<dbReference type="SUPFAM" id="SSF50939">
    <property type="entry name" value="Sialidases"/>
    <property type="match status" value="1"/>
</dbReference>
<feature type="domain" description="Ricin B lectin" evidence="2">
    <location>
        <begin position="383"/>
        <end position="520"/>
    </location>
</feature>
<dbReference type="Proteomes" id="UP001204615">
    <property type="component" value="Unassembled WGS sequence"/>
</dbReference>
<name>A0ABT1F5I5_9GAMM</name>
<proteinExistence type="predicted"/>
<dbReference type="RefSeq" id="WP_253564277.1">
    <property type="nucleotide sequence ID" value="NZ_JAMZEK010000001.1"/>
</dbReference>
<evidence type="ECO:0000313" key="4">
    <source>
        <dbReference type="Proteomes" id="UP001204615"/>
    </source>
</evidence>